<organism evidence="1 2">
    <name type="scientific">Trachymyrmex septentrionalis</name>
    <dbReference type="NCBI Taxonomy" id="34720"/>
    <lineage>
        <taxon>Eukaryota</taxon>
        <taxon>Metazoa</taxon>
        <taxon>Ecdysozoa</taxon>
        <taxon>Arthropoda</taxon>
        <taxon>Hexapoda</taxon>
        <taxon>Insecta</taxon>
        <taxon>Pterygota</taxon>
        <taxon>Neoptera</taxon>
        <taxon>Endopterygota</taxon>
        <taxon>Hymenoptera</taxon>
        <taxon>Apocrita</taxon>
        <taxon>Aculeata</taxon>
        <taxon>Formicoidea</taxon>
        <taxon>Formicidae</taxon>
        <taxon>Myrmicinae</taxon>
        <taxon>Trachymyrmex</taxon>
    </lineage>
</organism>
<evidence type="ECO:0000313" key="1">
    <source>
        <dbReference type="EMBL" id="KYN37178.1"/>
    </source>
</evidence>
<name>A0A195F9R6_9HYME</name>
<dbReference type="EMBL" id="KQ981727">
    <property type="protein sequence ID" value="KYN37178.1"/>
    <property type="molecule type" value="Genomic_DNA"/>
</dbReference>
<dbReference type="AlphaFoldDB" id="A0A195F9R6"/>
<proteinExistence type="predicted"/>
<keyword evidence="2" id="KW-1185">Reference proteome</keyword>
<dbReference type="Proteomes" id="UP000078541">
    <property type="component" value="Unassembled WGS sequence"/>
</dbReference>
<sequence length="173" mass="20186">MYLYRRYYQIINILNIYHSITIELFLNFLTARSAGLIESSLPNTFSVTPSSKYGMFMRGKNRQMYVYCLLRIILSIPQTLKVFFVSCMTIPHHENQLLSIAGLHSPNFEDFPIYRQTTRDRASLSYTVAIIDLKAKHRSTSFDFYYRSYLNQNAAFSWQRSICLSSLSLCALV</sequence>
<evidence type="ECO:0000313" key="2">
    <source>
        <dbReference type="Proteomes" id="UP000078541"/>
    </source>
</evidence>
<accession>A0A195F9R6</accession>
<gene>
    <name evidence="1" type="ORF">ALC56_08969</name>
</gene>
<reference evidence="1 2" key="1">
    <citation type="submission" date="2016-03" db="EMBL/GenBank/DDBJ databases">
        <title>Trachymyrmex septentrionalis WGS genome.</title>
        <authorList>
            <person name="Nygaard S."/>
            <person name="Hu H."/>
            <person name="Boomsma J."/>
            <person name="Zhang G."/>
        </authorList>
    </citation>
    <scope>NUCLEOTIDE SEQUENCE [LARGE SCALE GENOMIC DNA]</scope>
    <source>
        <strain evidence="1">Tsep2-gDNA-1</strain>
        <tissue evidence="1">Whole body</tissue>
    </source>
</reference>
<protein>
    <submittedName>
        <fullName evidence="1">Uncharacterized protein</fullName>
    </submittedName>
</protein>